<comment type="catalytic activity">
    <reaction evidence="60">
        <text>3-oxooctanoyl-[ACP] + NADPH + H(+) = (3R)-hydroxyoctanoyl-[ACP] + NADP(+)</text>
        <dbReference type="Rhea" id="RHEA:41840"/>
        <dbReference type="Rhea" id="RHEA-COMP:9633"/>
        <dbReference type="Rhea" id="RHEA-COMP:9634"/>
        <dbReference type="ChEBI" id="CHEBI:15378"/>
        <dbReference type="ChEBI" id="CHEBI:57783"/>
        <dbReference type="ChEBI" id="CHEBI:58349"/>
        <dbReference type="ChEBI" id="CHEBI:78460"/>
        <dbReference type="ChEBI" id="CHEBI:78461"/>
    </reaction>
    <physiologicalReaction direction="left-to-right" evidence="60">
        <dbReference type="Rhea" id="RHEA:41841"/>
    </physiologicalReaction>
</comment>
<feature type="region of interest" description="N-terminal hotdog fold" evidence="64">
    <location>
        <begin position="843"/>
        <end position="963"/>
    </location>
</feature>
<evidence type="ECO:0000256" key="36">
    <source>
        <dbReference type="ARBA" id="ARBA00047400"/>
    </source>
</evidence>
<dbReference type="InterPro" id="IPR049552">
    <property type="entry name" value="PKS_DH_N"/>
</dbReference>
<dbReference type="OrthoDB" id="329835at2759"/>
<keyword evidence="9" id="KW-0444">Lipid biosynthesis</keyword>
<evidence type="ECO:0000256" key="11">
    <source>
        <dbReference type="ARBA" id="ARBA00022679"/>
    </source>
</evidence>
<dbReference type="InterPro" id="IPR009081">
    <property type="entry name" value="PP-bd_ACP"/>
</dbReference>
<dbReference type="InterPro" id="IPR050091">
    <property type="entry name" value="PKS_NRPS_Biosynth_Enz"/>
</dbReference>
<comment type="catalytic activity">
    <reaction evidence="45">
        <text>hexadecanoyl-[ACP] + malonyl-[ACP] + H(+) = 3-oxooctadecanoyl-[ACP] + holo-[ACP] + CO2</text>
        <dbReference type="Rhea" id="RHEA:41916"/>
        <dbReference type="Rhea" id="RHEA-COMP:9623"/>
        <dbReference type="Rhea" id="RHEA-COMP:9652"/>
        <dbReference type="Rhea" id="RHEA-COMP:9653"/>
        <dbReference type="Rhea" id="RHEA-COMP:9685"/>
        <dbReference type="ChEBI" id="CHEBI:15378"/>
        <dbReference type="ChEBI" id="CHEBI:16526"/>
        <dbReference type="ChEBI" id="CHEBI:64479"/>
        <dbReference type="ChEBI" id="CHEBI:78449"/>
        <dbReference type="ChEBI" id="CHEBI:78483"/>
        <dbReference type="ChEBI" id="CHEBI:78487"/>
    </reaction>
    <physiologicalReaction direction="left-to-right" evidence="45">
        <dbReference type="Rhea" id="RHEA:41917"/>
    </physiologicalReaction>
</comment>
<comment type="catalytic activity">
    <reaction evidence="25">
        <text>(3R)-hydroxyhexanoyl-[ACP] = (2E)-hexenoyl-[ACP] + H2O</text>
        <dbReference type="Rhea" id="RHEA:41828"/>
        <dbReference type="Rhea" id="RHEA-COMP:9630"/>
        <dbReference type="Rhea" id="RHEA-COMP:9631"/>
        <dbReference type="ChEBI" id="CHEBI:15377"/>
        <dbReference type="ChEBI" id="CHEBI:78457"/>
        <dbReference type="ChEBI" id="CHEBI:78458"/>
    </reaction>
    <physiologicalReaction direction="left-to-right" evidence="25">
        <dbReference type="Rhea" id="RHEA:41829"/>
    </physiologicalReaction>
</comment>
<evidence type="ECO:0000256" key="28">
    <source>
        <dbReference type="ARBA" id="ARBA00023398"/>
    </source>
</evidence>
<evidence type="ECO:0000256" key="4">
    <source>
        <dbReference type="ARBA" id="ARBA00012873"/>
    </source>
</evidence>
<evidence type="ECO:0000256" key="5">
    <source>
        <dbReference type="ARBA" id="ARBA00012948"/>
    </source>
</evidence>
<dbReference type="Gene3D" id="3.40.47.10">
    <property type="match status" value="1"/>
</dbReference>
<keyword evidence="17" id="KW-0007">Acetylation</keyword>
<dbReference type="Gene3D" id="3.40.50.150">
    <property type="entry name" value="Vaccinia Virus protein VP39"/>
    <property type="match status" value="1"/>
</dbReference>
<dbReference type="Gene3D" id="3.40.50.720">
    <property type="entry name" value="NAD(P)-binding Rossmann-like Domain"/>
    <property type="match status" value="1"/>
</dbReference>
<dbReference type="InterPro" id="IPR029063">
    <property type="entry name" value="SAM-dependent_MTases_sf"/>
</dbReference>
<evidence type="ECO:0000259" key="68">
    <source>
        <dbReference type="PROSITE" id="PS52019"/>
    </source>
</evidence>
<dbReference type="EMBL" id="JAIZAY010000021">
    <property type="protein sequence ID" value="KAJ8021574.1"/>
    <property type="molecule type" value="Genomic_DNA"/>
</dbReference>
<dbReference type="InterPro" id="IPR020843">
    <property type="entry name" value="ER"/>
</dbReference>
<dbReference type="Pfam" id="PF00078">
    <property type="entry name" value="RVT_1"/>
    <property type="match status" value="1"/>
</dbReference>
<evidence type="ECO:0000313" key="70">
    <source>
        <dbReference type="Proteomes" id="UP001152320"/>
    </source>
</evidence>
<feature type="active site" description="Proton acceptor; for dehydratase activity" evidence="64">
    <location>
        <position position="874"/>
    </location>
</feature>
<comment type="catalytic activity">
    <reaction evidence="26">
        <text>(3R)-hydroxydecanoyl-[ACP] = (2E)-decenoyl-[ACP] + H2O</text>
        <dbReference type="Rhea" id="RHEA:41860"/>
        <dbReference type="Rhea" id="RHEA-COMP:9638"/>
        <dbReference type="Rhea" id="RHEA-COMP:9639"/>
        <dbReference type="ChEBI" id="CHEBI:15377"/>
        <dbReference type="ChEBI" id="CHEBI:78466"/>
        <dbReference type="ChEBI" id="CHEBI:78467"/>
    </reaction>
    <physiologicalReaction direction="left-to-right" evidence="26">
        <dbReference type="Rhea" id="RHEA:41861"/>
    </physiologicalReaction>
</comment>
<evidence type="ECO:0000256" key="18">
    <source>
        <dbReference type="ARBA" id="ARBA00023002"/>
    </source>
</evidence>
<proteinExistence type="predicted"/>
<comment type="catalytic activity">
    <reaction evidence="31">
        <text>(3R)-hydroxybutanoyl-[ACP] = (2E)-butenoyl-[ACP] + H2O</text>
        <dbReference type="Rhea" id="RHEA:41808"/>
        <dbReference type="Rhea" id="RHEA-COMP:9626"/>
        <dbReference type="Rhea" id="RHEA-COMP:9627"/>
        <dbReference type="ChEBI" id="CHEBI:15377"/>
        <dbReference type="ChEBI" id="CHEBI:78451"/>
        <dbReference type="ChEBI" id="CHEBI:78453"/>
    </reaction>
    <physiologicalReaction direction="left-to-right" evidence="31">
        <dbReference type="Rhea" id="RHEA:41809"/>
    </physiologicalReaction>
</comment>
<dbReference type="Gene3D" id="1.10.1200.10">
    <property type="entry name" value="ACP-like"/>
    <property type="match status" value="1"/>
</dbReference>
<evidence type="ECO:0000256" key="63">
    <source>
        <dbReference type="ARBA" id="ARBA00049533"/>
    </source>
</evidence>
<evidence type="ECO:0000256" key="43">
    <source>
        <dbReference type="ARBA" id="ARBA00047953"/>
    </source>
</evidence>
<dbReference type="GO" id="GO:0004316">
    <property type="term" value="F:3-oxoacyl-[acyl-carrier-protein] reductase (NADPH) activity"/>
    <property type="evidence" value="ECO:0007669"/>
    <property type="project" value="UniProtKB-EC"/>
</dbReference>
<feature type="domain" description="Ketosynthase family 3 (KS3)" evidence="67">
    <location>
        <begin position="1"/>
        <end position="400"/>
    </location>
</feature>
<evidence type="ECO:0000256" key="22">
    <source>
        <dbReference type="ARBA" id="ARBA00023268"/>
    </source>
</evidence>
<keyword evidence="15" id="KW-0521">NADP</keyword>
<evidence type="ECO:0000256" key="26">
    <source>
        <dbReference type="ARBA" id="ARBA00023388"/>
    </source>
</evidence>
<evidence type="ECO:0000259" key="66">
    <source>
        <dbReference type="PROSITE" id="PS50878"/>
    </source>
</evidence>
<dbReference type="InterPro" id="IPR013968">
    <property type="entry name" value="PKS_KR"/>
</dbReference>
<dbReference type="SMART" id="SM00829">
    <property type="entry name" value="PKS_ER"/>
    <property type="match status" value="1"/>
</dbReference>
<dbReference type="CDD" id="cd00833">
    <property type="entry name" value="PKS"/>
    <property type="match status" value="1"/>
</dbReference>
<comment type="catalytic activity">
    <reaction evidence="56">
        <text>decanoyl-[ACP] + malonyl-[ACP] + H(+) = 3-oxododecanoyl-[ACP] + holo-[ACP] + CO2</text>
        <dbReference type="Rhea" id="RHEA:41868"/>
        <dbReference type="Rhea" id="RHEA-COMP:9623"/>
        <dbReference type="Rhea" id="RHEA-COMP:9640"/>
        <dbReference type="Rhea" id="RHEA-COMP:9641"/>
        <dbReference type="Rhea" id="RHEA-COMP:9685"/>
        <dbReference type="ChEBI" id="CHEBI:15378"/>
        <dbReference type="ChEBI" id="CHEBI:16526"/>
        <dbReference type="ChEBI" id="CHEBI:64479"/>
        <dbReference type="ChEBI" id="CHEBI:78449"/>
        <dbReference type="ChEBI" id="CHEBI:78468"/>
        <dbReference type="ChEBI" id="CHEBI:78469"/>
    </reaction>
    <physiologicalReaction direction="left-to-right" evidence="56">
        <dbReference type="Rhea" id="RHEA:41869"/>
    </physiologicalReaction>
</comment>
<dbReference type="SMART" id="SM00825">
    <property type="entry name" value="PKS_KS"/>
    <property type="match status" value="1"/>
</dbReference>
<comment type="catalytic activity">
    <reaction evidence="28">
        <text>(3R)-hydroxytetradecanoyl-[ACP] = (2E)-tetradecenoyl-[ACP] + H2O</text>
        <dbReference type="Rhea" id="RHEA:41892"/>
        <dbReference type="Rhea" id="RHEA-COMP:9646"/>
        <dbReference type="Rhea" id="RHEA-COMP:9647"/>
        <dbReference type="ChEBI" id="CHEBI:15377"/>
        <dbReference type="ChEBI" id="CHEBI:78474"/>
        <dbReference type="ChEBI" id="CHEBI:78475"/>
    </reaction>
    <physiologicalReaction direction="left-to-right" evidence="28">
        <dbReference type="Rhea" id="RHEA:41893"/>
    </physiologicalReaction>
</comment>
<evidence type="ECO:0000256" key="32">
    <source>
        <dbReference type="ARBA" id="ARBA00023442"/>
    </source>
</evidence>
<evidence type="ECO:0000256" key="56">
    <source>
        <dbReference type="ARBA" id="ARBA00049109"/>
    </source>
</evidence>
<dbReference type="InterPro" id="IPR036736">
    <property type="entry name" value="ACP-like_sf"/>
</dbReference>
<evidence type="ECO:0000256" key="10">
    <source>
        <dbReference type="ARBA" id="ARBA00022553"/>
    </source>
</evidence>
<comment type="catalytic activity">
    <reaction evidence="23">
        <text>(3R)-hydroxyoctanoyl-[ACP] = (2E)-octenoyl-[ACP] + H2O</text>
        <dbReference type="Rhea" id="RHEA:41844"/>
        <dbReference type="Rhea" id="RHEA-COMP:9634"/>
        <dbReference type="Rhea" id="RHEA-COMP:9635"/>
        <dbReference type="ChEBI" id="CHEBI:15377"/>
        <dbReference type="ChEBI" id="CHEBI:78461"/>
        <dbReference type="ChEBI" id="CHEBI:78462"/>
    </reaction>
    <physiologicalReaction direction="left-to-right" evidence="23">
        <dbReference type="Rhea" id="RHEA:41845"/>
    </physiologicalReaction>
</comment>
<dbReference type="InterPro" id="IPR057326">
    <property type="entry name" value="KR_dom"/>
</dbReference>
<dbReference type="InterPro" id="IPR014043">
    <property type="entry name" value="Acyl_transferase_dom"/>
</dbReference>
<comment type="catalytic activity">
    <reaction evidence="54">
        <text>3-oxotetradecanoyl-[ACP] + NADPH + H(+) = (3R)-hydroxytetradecanoyl-[ACP] + NADP(+)</text>
        <dbReference type="Rhea" id="RHEA:41888"/>
        <dbReference type="Rhea" id="RHEA-COMP:9645"/>
        <dbReference type="Rhea" id="RHEA-COMP:9646"/>
        <dbReference type="ChEBI" id="CHEBI:15378"/>
        <dbReference type="ChEBI" id="CHEBI:57783"/>
        <dbReference type="ChEBI" id="CHEBI:58349"/>
        <dbReference type="ChEBI" id="CHEBI:78473"/>
        <dbReference type="ChEBI" id="CHEBI:78474"/>
    </reaction>
    <physiologicalReaction direction="left-to-right" evidence="54">
        <dbReference type="Rhea" id="RHEA:41889"/>
    </physiologicalReaction>
</comment>
<comment type="catalytic activity">
    <reaction evidence="52">
        <text>holo-[ACP] + acetyl-CoA = acetyl-[ACP] + CoA</text>
        <dbReference type="Rhea" id="RHEA:41788"/>
        <dbReference type="Rhea" id="RHEA-COMP:9621"/>
        <dbReference type="Rhea" id="RHEA-COMP:9685"/>
        <dbReference type="ChEBI" id="CHEBI:57287"/>
        <dbReference type="ChEBI" id="CHEBI:57288"/>
        <dbReference type="ChEBI" id="CHEBI:64479"/>
        <dbReference type="ChEBI" id="CHEBI:78446"/>
        <dbReference type="EC" id="2.3.1.38"/>
    </reaction>
    <physiologicalReaction direction="left-to-right" evidence="52">
        <dbReference type="Rhea" id="RHEA:41789"/>
    </physiologicalReaction>
</comment>
<comment type="catalytic activity">
    <reaction evidence="36">
        <text>a (3R)-hydroxyacyl-[ACP] + NADP(+) = a 3-oxoacyl-[ACP] + NADPH + H(+)</text>
        <dbReference type="Rhea" id="RHEA:17397"/>
        <dbReference type="Rhea" id="RHEA-COMP:9916"/>
        <dbReference type="Rhea" id="RHEA-COMP:9945"/>
        <dbReference type="ChEBI" id="CHEBI:15378"/>
        <dbReference type="ChEBI" id="CHEBI:57783"/>
        <dbReference type="ChEBI" id="CHEBI:58349"/>
        <dbReference type="ChEBI" id="CHEBI:78776"/>
        <dbReference type="ChEBI" id="CHEBI:78827"/>
        <dbReference type="EC" id="1.1.1.100"/>
    </reaction>
    <physiologicalReaction direction="right-to-left" evidence="36">
        <dbReference type="Rhea" id="RHEA:17399"/>
    </physiologicalReaction>
</comment>
<comment type="catalytic activity">
    <reaction evidence="47">
        <text>tetradecanoyl-[ACP] + H2O = tetradecanoate + holo-[ACP] + H(+)</text>
        <dbReference type="Rhea" id="RHEA:30123"/>
        <dbReference type="Rhea" id="RHEA-COMP:9648"/>
        <dbReference type="Rhea" id="RHEA-COMP:9685"/>
        <dbReference type="ChEBI" id="CHEBI:15377"/>
        <dbReference type="ChEBI" id="CHEBI:15378"/>
        <dbReference type="ChEBI" id="CHEBI:30807"/>
        <dbReference type="ChEBI" id="CHEBI:64479"/>
        <dbReference type="ChEBI" id="CHEBI:78477"/>
        <dbReference type="EC" id="3.1.2.14"/>
    </reaction>
    <physiologicalReaction direction="left-to-right" evidence="47">
        <dbReference type="Rhea" id="RHEA:30124"/>
    </physiologicalReaction>
</comment>
<dbReference type="GO" id="GO:0004313">
    <property type="term" value="F:[acyl-carrier-protein] S-acetyltransferase activity"/>
    <property type="evidence" value="ECO:0007669"/>
    <property type="project" value="UniProtKB-EC"/>
</dbReference>
<dbReference type="InterPro" id="IPR058912">
    <property type="entry name" value="HTH_animal"/>
</dbReference>
<comment type="catalytic activity">
    <reaction evidence="46">
        <text>(2E)-dodecenoyl-[ACP] + NADPH + H(+) = dodecanoyl-[ACP] + NADP(+)</text>
        <dbReference type="Rhea" id="RHEA:41880"/>
        <dbReference type="Rhea" id="RHEA-COMP:9643"/>
        <dbReference type="Rhea" id="RHEA-COMP:9644"/>
        <dbReference type="ChEBI" id="CHEBI:15378"/>
        <dbReference type="ChEBI" id="CHEBI:57783"/>
        <dbReference type="ChEBI" id="CHEBI:58349"/>
        <dbReference type="ChEBI" id="CHEBI:65264"/>
        <dbReference type="ChEBI" id="CHEBI:78472"/>
    </reaction>
    <physiologicalReaction direction="left-to-right" evidence="46">
        <dbReference type="Rhea" id="RHEA:41881"/>
    </physiologicalReaction>
</comment>
<dbReference type="InterPro" id="IPR020807">
    <property type="entry name" value="PKS_DH"/>
</dbReference>
<dbReference type="SUPFAM" id="SSF51735">
    <property type="entry name" value="NAD(P)-binding Rossmann-fold domains"/>
    <property type="match status" value="2"/>
</dbReference>
<evidence type="ECO:0000256" key="20">
    <source>
        <dbReference type="ARBA" id="ARBA00023098"/>
    </source>
</evidence>
<comment type="catalytic activity">
    <reaction evidence="29">
        <text>(3R)-hydroxyoctadecanoyl-[ACP] = (2E)-octadecenoyl-[ACP] + H2O</text>
        <dbReference type="Rhea" id="RHEA:41924"/>
        <dbReference type="Rhea" id="RHEA-COMP:9654"/>
        <dbReference type="Rhea" id="RHEA-COMP:9655"/>
        <dbReference type="ChEBI" id="CHEBI:15377"/>
        <dbReference type="ChEBI" id="CHEBI:78488"/>
        <dbReference type="ChEBI" id="CHEBI:78489"/>
    </reaction>
    <physiologicalReaction direction="left-to-right" evidence="29">
        <dbReference type="Rhea" id="RHEA:41925"/>
    </physiologicalReaction>
</comment>
<dbReference type="GO" id="GO:0141148">
    <property type="term" value="F:enoyl-[acyl-carrier-protein] reductase (NADPH) activity"/>
    <property type="evidence" value="ECO:0007669"/>
    <property type="project" value="UniProtKB-EC"/>
</dbReference>
<dbReference type="InterPro" id="IPR001227">
    <property type="entry name" value="Ac_transferase_dom_sf"/>
</dbReference>
<evidence type="ECO:0000256" key="2">
    <source>
        <dbReference type="ARBA" id="ARBA00012004"/>
    </source>
</evidence>
<reference evidence="69" key="1">
    <citation type="submission" date="2021-10" db="EMBL/GenBank/DDBJ databases">
        <title>Tropical sea cucumber genome reveals ecological adaptation and Cuvierian tubules defense mechanism.</title>
        <authorList>
            <person name="Chen T."/>
        </authorList>
    </citation>
    <scope>NUCLEOTIDE SEQUENCE</scope>
    <source>
        <strain evidence="69">Nanhai2018</strain>
        <tissue evidence="69">Muscle</tissue>
    </source>
</reference>
<feature type="region of interest" description="Disordered" evidence="65">
    <location>
        <begin position="2334"/>
        <end position="2367"/>
    </location>
</feature>
<evidence type="ECO:0000256" key="46">
    <source>
        <dbReference type="ARBA" id="ARBA00048281"/>
    </source>
</evidence>
<evidence type="ECO:0000259" key="67">
    <source>
        <dbReference type="PROSITE" id="PS52004"/>
    </source>
</evidence>
<dbReference type="SMART" id="SM00822">
    <property type="entry name" value="PKS_KR"/>
    <property type="match status" value="1"/>
</dbReference>
<evidence type="ECO:0000256" key="31">
    <source>
        <dbReference type="ARBA" id="ARBA00023402"/>
    </source>
</evidence>
<comment type="function">
    <text evidence="32">Fatty acid synthetase is a multifunctional enzyme that catalyzes the de novo biosynthesis of long-chain saturated fatty acids starting from acetyl-CoA and malonyl-CoA in the presence of NADPH. This multifunctional protein contains 7 catalytic activities and a site for the binding of the prosthetic group 4'-phosphopantetheine of the acyl carrier protein ([ACP]) domain.</text>
</comment>
<dbReference type="Gene3D" id="3.40.50.1820">
    <property type="entry name" value="alpha/beta hydrolase"/>
    <property type="match status" value="1"/>
</dbReference>
<evidence type="ECO:0000256" key="13">
    <source>
        <dbReference type="ARBA" id="ARBA00022801"/>
    </source>
</evidence>
<comment type="catalytic activity">
    <reaction evidence="40">
        <text>dodecanoyl-[ACP] + malonyl-[ACP] + H(+) = 3-oxotetradecanoyl-[ACP] + holo-[ACP] + CO2</text>
        <dbReference type="Rhea" id="RHEA:41884"/>
        <dbReference type="Rhea" id="RHEA-COMP:9623"/>
        <dbReference type="Rhea" id="RHEA-COMP:9644"/>
        <dbReference type="Rhea" id="RHEA-COMP:9645"/>
        <dbReference type="Rhea" id="RHEA-COMP:9685"/>
        <dbReference type="ChEBI" id="CHEBI:15378"/>
        <dbReference type="ChEBI" id="CHEBI:16526"/>
        <dbReference type="ChEBI" id="CHEBI:64479"/>
        <dbReference type="ChEBI" id="CHEBI:65264"/>
        <dbReference type="ChEBI" id="CHEBI:78449"/>
        <dbReference type="ChEBI" id="CHEBI:78473"/>
    </reaction>
    <physiologicalReaction direction="left-to-right" evidence="40">
        <dbReference type="Rhea" id="RHEA:41885"/>
    </physiologicalReaction>
</comment>
<dbReference type="PROSITE" id="PS52019">
    <property type="entry name" value="PKS_MFAS_DH"/>
    <property type="match status" value="1"/>
</dbReference>
<gene>
    <name evidence="69" type="ORF">HOLleu_38819</name>
</gene>
<evidence type="ECO:0000256" key="14">
    <source>
        <dbReference type="ARBA" id="ARBA00022832"/>
    </source>
</evidence>
<evidence type="ECO:0000256" key="3">
    <source>
        <dbReference type="ARBA" id="ARBA00012480"/>
    </source>
</evidence>
<dbReference type="EC" id="2.3.1.41" evidence="6"/>
<evidence type="ECO:0000256" key="17">
    <source>
        <dbReference type="ARBA" id="ARBA00022990"/>
    </source>
</evidence>
<evidence type="ECO:0000256" key="60">
    <source>
        <dbReference type="ARBA" id="ARBA00049422"/>
    </source>
</evidence>
<dbReference type="Pfam" id="PF00975">
    <property type="entry name" value="Thioesterase"/>
    <property type="match status" value="1"/>
</dbReference>
<comment type="catalytic activity">
    <reaction evidence="35">
        <text>hexanoyl-[ACP] + malonyl-[ACP] + H(+) = 3-oxooctanoyl-[ACP] + holo-[ACP] + CO2</text>
        <dbReference type="Rhea" id="RHEA:41836"/>
        <dbReference type="Rhea" id="RHEA-COMP:9623"/>
        <dbReference type="Rhea" id="RHEA-COMP:9632"/>
        <dbReference type="Rhea" id="RHEA-COMP:9633"/>
        <dbReference type="Rhea" id="RHEA-COMP:9685"/>
        <dbReference type="ChEBI" id="CHEBI:15378"/>
        <dbReference type="ChEBI" id="CHEBI:16526"/>
        <dbReference type="ChEBI" id="CHEBI:64479"/>
        <dbReference type="ChEBI" id="CHEBI:78449"/>
        <dbReference type="ChEBI" id="CHEBI:78459"/>
        <dbReference type="ChEBI" id="CHEBI:78460"/>
    </reaction>
    <physiologicalReaction direction="left-to-right" evidence="35">
        <dbReference type="Rhea" id="RHEA:41837"/>
    </physiologicalReaction>
</comment>
<evidence type="ECO:0000256" key="9">
    <source>
        <dbReference type="ARBA" id="ARBA00022516"/>
    </source>
</evidence>
<dbReference type="Pfam" id="PF00109">
    <property type="entry name" value="ketoacyl-synt"/>
    <property type="match status" value="1"/>
</dbReference>
<dbReference type="GO" id="GO:0016297">
    <property type="term" value="F:fatty acyl-[ACP] hydrolase activity"/>
    <property type="evidence" value="ECO:0007669"/>
    <property type="project" value="UniProtKB-EC"/>
</dbReference>
<evidence type="ECO:0000256" key="16">
    <source>
        <dbReference type="ARBA" id="ARBA00022898"/>
    </source>
</evidence>
<evidence type="ECO:0000256" key="24">
    <source>
        <dbReference type="ARBA" id="ARBA00023351"/>
    </source>
</evidence>
<dbReference type="InterPro" id="IPR049900">
    <property type="entry name" value="PKS_mFAS_DH"/>
</dbReference>
<keyword evidence="8" id="KW-0596">Phosphopantetheine</keyword>
<dbReference type="Gene3D" id="3.90.180.10">
    <property type="entry name" value="Medium-chain alcohol dehydrogenases, catalytic domain"/>
    <property type="match status" value="1"/>
</dbReference>
<dbReference type="GO" id="GO:0004315">
    <property type="term" value="F:3-oxoacyl-[acyl-carrier-protein] synthase activity"/>
    <property type="evidence" value="ECO:0007669"/>
    <property type="project" value="UniProtKB-EC"/>
</dbReference>
<evidence type="ECO:0000256" key="12">
    <source>
        <dbReference type="ARBA" id="ARBA00022799"/>
    </source>
</evidence>
<evidence type="ECO:0000256" key="39">
    <source>
        <dbReference type="ARBA" id="ARBA00047500"/>
    </source>
</evidence>
<dbReference type="EC" id="3.1.2.14" evidence="3"/>
<evidence type="ECO:0000313" key="69">
    <source>
        <dbReference type="EMBL" id="KAJ8021574.1"/>
    </source>
</evidence>
<evidence type="ECO:0000256" key="35">
    <source>
        <dbReference type="ARBA" id="ARBA00047394"/>
    </source>
</evidence>
<dbReference type="Gene3D" id="3.10.129.110">
    <property type="entry name" value="Polyketide synthase dehydratase"/>
    <property type="match status" value="1"/>
</dbReference>
<keyword evidence="14" id="KW-0276">Fatty acid metabolism</keyword>
<dbReference type="PANTHER" id="PTHR43775">
    <property type="entry name" value="FATTY ACID SYNTHASE"/>
    <property type="match status" value="1"/>
</dbReference>
<comment type="catalytic activity">
    <reaction evidence="49">
        <text>a fatty acyl-[ACP] + malonyl-[ACP] + H(+) = a 3-oxoacyl-[ACP] + holo-[ACP] + CO2</text>
        <dbReference type="Rhea" id="RHEA:22836"/>
        <dbReference type="Rhea" id="RHEA-COMP:9623"/>
        <dbReference type="Rhea" id="RHEA-COMP:9685"/>
        <dbReference type="Rhea" id="RHEA-COMP:9916"/>
        <dbReference type="Rhea" id="RHEA-COMP:14125"/>
        <dbReference type="ChEBI" id="CHEBI:15378"/>
        <dbReference type="ChEBI" id="CHEBI:16526"/>
        <dbReference type="ChEBI" id="CHEBI:64479"/>
        <dbReference type="ChEBI" id="CHEBI:78449"/>
        <dbReference type="ChEBI" id="CHEBI:78776"/>
        <dbReference type="ChEBI" id="CHEBI:138651"/>
        <dbReference type="EC" id="2.3.1.41"/>
    </reaction>
    <physiologicalReaction direction="left-to-right" evidence="49">
        <dbReference type="Rhea" id="RHEA:22837"/>
    </physiologicalReaction>
</comment>
<dbReference type="Pfam" id="PF21089">
    <property type="entry name" value="PKS_DH_N"/>
    <property type="match status" value="1"/>
</dbReference>
<evidence type="ECO:0000256" key="49">
    <source>
        <dbReference type="ARBA" id="ARBA00048506"/>
    </source>
</evidence>
<comment type="catalytic activity">
    <reaction evidence="27">
        <text>a (3R)-hydroxyacyl-[ACP] = a (2E)-enoyl-[ACP] + H2O</text>
        <dbReference type="Rhea" id="RHEA:13097"/>
        <dbReference type="Rhea" id="RHEA-COMP:9925"/>
        <dbReference type="Rhea" id="RHEA-COMP:9945"/>
        <dbReference type="ChEBI" id="CHEBI:15377"/>
        <dbReference type="ChEBI" id="CHEBI:78784"/>
        <dbReference type="ChEBI" id="CHEBI:78827"/>
        <dbReference type="EC" id="4.2.1.59"/>
    </reaction>
    <physiologicalReaction direction="left-to-right" evidence="27">
        <dbReference type="Rhea" id="RHEA:13098"/>
    </physiologicalReaction>
</comment>
<comment type="catalytic activity">
    <reaction evidence="24">
        <text>(3R)-hydroxydodecanoyl-[ACP] = (2E)-dodecenoyl-[ACP] + H2O</text>
        <dbReference type="Rhea" id="RHEA:41876"/>
        <dbReference type="Rhea" id="RHEA-COMP:9642"/>
        <dbReference type="Rhea" id="RHEA-COMP:9643"/>
        <dbReference type="ChEBI" id="CHEBI:15377"/>
        <dbReference type="ChEBI" id="CHEBI:78470"/>
        <dbReference type="ChEBI" id="CHEBI:78472"/>
    </reaction>
    <physiologicalReaction direction="left-to-right" evidence="24">
        <dbReference type="Rhea" id="RHEA:41877"/>
    </physiologicalReaction>
</comment>
<evidence type="ECO:0000256" key="21">
    <source>
        <dbReference type="ARBA" id="ARBA00023160"/>
    </source>
</evidence>
<dbReference type="SUPFAM" id="SSF53901">
    <property type="entry name" value="Thiolase-like"/>
    <property type="match status" value="1"/>
</dbReference>
<comment type="catalytic activity">
    <reaction evidence="55">
        <text>(2E)-octadecenoyl-[ACP] + NADPH + H(+) = octadecanoyl-[ACP] + NADP(+)</text>
        <dbReference type="Rhea" id="RHEA:41928"/>
        <dbReference type="Rhea" id="RHEA-COMP:9655"/>
        <dbReference type="Rhea" id="RHEA-COMP:9656"/>
        <dbReference type="ChEBI" id="CHEBI:15378"/>
        <dbReference type="ChEBI" id="CHEBI:57783"/>
        <dbReference type="ChEBI" id="CHEBI:58349"/>
        <dbReference type="ChEBI" id="CHEBI:78489"/>
        <dbReference type="ChEBI" id="CHEBI:78495"/>
    </reaction>
    <physiologicalReaction direction="left-to-right" evidence="55">
        <dbReference type="Rhea" id="RHEA:41929"/>
    </physiologicalReaction>
</comment>
<protein>
    <recommendedName>
        <fullName evidence="7">Fatty acid synthase</fullName>
        <ecNumber evidence="5">1.1.1.100</ecNumber>
        <ecNumber evidence="2">1.3.1.39</ecNumber>
        <ecNumber evidence="6">2.3.1.41</ecNumber>
        <ecNumber evidence="4">2.3.1.85</ecNumber>
        <ecNumber evidence="3">3.1.2.14</ecNumber>
    </recommendedName>
</protein>
<dbReference type="Pfam" id="PF13602">
    <property type="entry name" value="ADH_zinc_N_2"/>
    <property type="match status" value="1"/>
</dbReference>
<keyword evidence="13" id="KW-0378">Hydrolase</keyword>
<evidence type="ECO:0000256" key="62">
    <source>
        <dbReference type="ARBA" id="ARBA00049521"/>
    </source>
</evidence>
<keyword evidence="12" id="KW-0702">S-nitrosylation</keyword>
<evidence type="ECO:0000256" key="41">
    <source>
        <dbReference type="ARBA" id="ARBA00047810"/>
    </source>
</evidence>
<evidence type="ECO:0000256" key="15">
    <source>
        <dbReference type="ARBA" id="ARBA00022857"/>
    </source>
</evidence>
<evidence type="ECO:0000256" key="33">
    <source>
        <dbReference type="ARBA" id="ARBA00044883"/>
    </source>
</evidence>
<evidence type="ECO:0000256" key="59">
    <source>
        <dbReference type="ARBA" id="ARBA00049414"/>
    </source>
</evidence>
<dbReference type="Pfam" id="PF02801">
    <property type="entry name" value="Ketoacyl-synt_C"/>
    <property type="match status" value="1"/>
</dbReference>
<comment type="catalytic activity">
    <reaction evidence="33">
        <text>acetyl-CoA + n malonyl-CoA + 2n NADPH + 2n H(+) = a long-chain fatty acid + (n+1) CoA + n CO2 + 2n NADP(+).</text>
        <dbReference type="EC" id="2.3.1.85"/>
    </reaction>
</comment>
<evidence type="ECO:0000256" key="19">
    <source>
        <dbReference type="ARBA" id="ARBA00023027"/>
    </source>
</evidence>
<comment type="catalytic activity">
    <reaction evidence="57">
        <text>(2E)-tetradecenoyl-[ACP] + NADPH + H(+) = tetradecanoyl-[ACP] + NADP(+)</text>
        <dbReference type="Rhea" id="RHEA:41896"/>
        <dbReference type="Rhea" id="RHEA-COMP:9647"/>
        <dbReference type="Rhea" id="RHEA-COMP:9648"/>
        <dbReference type="ChEBI" id="CHEBI:15378"/>
        <dbReference type="ChEBI" id="CHEBI:57783"/>
        <dbReference type="ChEBI" id="CHEBI:58349"/>
        <dbReference type="ChEBI" id="CHEBI:78475"/>
        <dbReference type="ChEBI" id="CHEBI:78477"/>
    </reaction>
    <physiologicalReaction direction="left-to-right" evidence="57">
        <dbReference type="Rhea" id="RHEA:41897"/>
    </physiologicalReaction>
</comment>
<comment type="catalytic activity">
    <reaction evidence="39">
        <text>(2E)-butenoyl-[ACP] + NADPH + H(+) = butanoyl-[ACP] + NADP(+)</text>
        <dbReference type="Rhea" id="RHEA:41812"/>
        <dbReference type="Rhea" id="RHEA-COMP:9627"/>
        <dbReference type="Rhea" id="RHEA-COMP:9628"/>
        <dbReference type="ChEBI" id="CHEBI:15378"/>
        <dbReference type="ChEBI" id="CHEBI:57783"/>
        <dbReference type="ChEBI" id="CHEBI:58349"/>
        <dbReference type="ChEBI" id="CHEBI:78453"/>
        <dbReference type="ChEBI" id="CHEBI:78454"/>
    </reaction>
    <physiologicalReaction direction="left-to-right" evidence="39">
        <dbReference type="Rhea" id="RHEA:41813"/>
    </physiologicalReaction>
</comment>
<evidence type="ECO:0000256" key="50">
    <source>
        <dbReference type="ARBA" id="ARBA00048571"/>
    </source>
</evidence>
<keyword evidence="70" id="KW-1185">Reference proteome</keyword>
<dbReference type="PROSITE" id="PS50878">
    <property type="entry name" value="RT_POL"/>
    <property type="match status" value="1"/>
</dbReference>
<comment type="catalytic activity">
    <reaction evidence="62">
        <text>(2E)-decenoyl-[ACP] + NADPH + H(+) = decanoyl-[ACP] + NADP(+)</text>
        <dbReference type="Rhea" id="RHEA:41864"/>
        <dbReference type="Rhea" id="RHEA-COMP:9639"/>
        <dbReference type="Rhea" id="RHEA-COMP:9640"/>
        <dbReference type="ChEBI" id="CHEBI:15378"/>
        <dbReference type="ChEBI" id="CHEBI:57783"/>
        <dbReference type="ChEBI" id="CHEBI:58349"/>
        <dbReference type="ChEBI" id="CHEBI:78467"/>
        <dbReference type="ChEBI" id="CHEBI:78468"/>
    </reaction>
    <physiologicalReaction direction="left-to-right" evidence="62">
        <dbReference type="Rhea" id="RHEA:41865"/>
    </physiologicalReaction>
</comment>
<comment type="catalytic activity">
    <reaction evidence="48">
        <text>(2E)-octenoyl-[ACP] + NADPH + H(+) = octanoyl-[ACP] + NADP(+)</text>
        <dbReference type="Rhea" id="RHEA:41848"/>
        <dbReference type="Rhea" id="RHEA-COMP:9635"/>
        <dbReference type="Rhea" id="RHEA-COMP:9636"/>
        <dbReference type="ChEBI" id="CHEBI:15378"/>
        <dbReference type="ChEBI" id="CHEBI:57783"/>
        <dbReference type="ChEBI" id="CHEBI:58349"/>
        <dbReference type="ChEBI" id="CHEBI:78462"/>
        <dbReference type="ChEBI" id="CHEBI:78463"/>
    </reaction>
    <physiologicalReaction direction="left-to-right" evidence="48">
        <dbReference type="Rhea" id="RHEA:41849"/>
    </physiologicalReaction>
</comment>
<dbReference type="CDD" id="cd05195">
    <property type="entry name" value="enoyl_red"/>
    <property type="match status" value="1"/>
</dbReference>
<dbReference type="InterPro" id="IPR014030">
    <property type="entry name" value="Ketoacyl_synth_N"/>
</dbReference>
<comment type="catalytic activity">
    <reaction evidence="44">
        <text>acetyl-[ACP] + malonyl-[ACP] + H(+) = 3-oxobutanoyl-[ACP] + holo-[ACP] + CO2</text>
        <dbReference type="Rhea" id="RHEA:41800"/>
        <dbReference type="Rhea" id="RHEA-COMP:9621"/>
        <dbReference type="Rhea" id="RHEA-COMP:9623"/>
        <dbReference type="Rhea" id="RHEA-COMP:9625"/>
        <dbReference type="Rhea" id="RHEA-COMP:9685"/>
        <dbReference type="ChEBI" id="CHEBI:15378"/>
        <dbReference type="ChEBI" id="CHEBI:16526"/>
        <dbReference type="ChEBI" id="CHEBI:64479"/>
        <dbReference type="ChEBI" id="CHEBI:78446"/>
        <dbReference type="ChEBI" id="CHEBI:78449"/>
        <dbReference type="ChEBI" id="CHEBI:78450"/>
    </reaction>
    <physiologicalReaction direction="left-to-right" evidence="44">
        <dbReference type="Rhea" id="RHEA:41801"/>
    </physiologicalReaction>
</comment>
<comment type="catalytic activity">
    <reaction evidence="51">
        <text>a 2,3-saturated acyl-[ACP] + NADP(+) = a (2E)-enoyl-[ACP] + NADPH + H(+)</text>
        <dbReference type="Rhea" id="RHEA:22564"/>
        <dbReference type="Rhea" id="RHEA-COMP:9925"/>
        <dbReference type="Rhea" id="RHEA-COMP:9926"/>
        <dbReference type="ChEBI" id="CHEBI:15378"/>
        <dbReference type="ChEBI" id="CHEBI:57783"/>
        <dbReference type="ChEBI" id="CHEBI:58349"/>
        <dbReference type="ChEBI" id="CHEBI:78784"/>
        <dbReference type="ChEBI" id="CHEBI:78785"/>
        <dbReference type="EC" id="1.3.1.39"/>
    </reaction>
    <physiologicalReaction direction="right-to-left" evidence="51">
        <dbReference type="Rhea" id="RHEA:22566"/>
    </physiologicalReaction>
</comment>
<evidence type="ECO:0000256" key="47">
    <source>
        <dbReference type="ARBA" id="ARBA00048289"/>
    </source>
</evidence>
<evidence type="ECO:0000256" key="34">
    <source>
        <dbReference type="ARBA" id="ARBA00047300"/>
    </source>
</evidence>
<dbReference type="InterPro" id="IPR029058">
    <property type="entry name" value="AB_hydrolase_fold"/>
</dbReference>
<comment type="caution">
    <text evidence="69">The sequence shown here is derived from an EMBL/GenBank/DDBJ whole genome shotgun (WGS) entry which is preliminary data.</text>
</comment>
<dbReference type="GO" id="GO:0004312">
    <property type="term" value="F:fatty acid synthase activity"/>
    <property type="evidence" value="ECO:0007669"/>
    <property type="project" value="UniProtKB-EC"/>
</dbReference>
<evidence type="ECO:0000256" key="8">
    <source>
        <dbReference type="ARBA" id="ARBA00022450"/>
    </source>
</evidence>
<dbReference type="GO" id="GO:0005737">
    <property type="term" value="C:cytoplasm"/>
    <property type="evidence" value="ECO:0007669"/>
    <property type="project" value="TreeGrafter"/>
</dbReference>
<comment type="catalytic activity">
    <reaction evidence="58">
        <text>3-oxododecanoyl-[ACP] + NADPH + H(+) = (3R)-hydroxydodecanoyl-[ACP] + NADP(+)</text>
        <dbReference type="Rhea" id="RHEA:41872"/>
        <dbReference type="Rhea" id="RHEA-COMP:9641"/>
        <dbReference type="Rhea" id="RHEA-COMP:9642"/>
        <dbReference type="ChEBI" id="CHEBI:15378"/>
        <dbReference type="ChEBI" id="CHEBI:57783"/>
        <dbReference type="ChEBI" id="CHEBI:58349"/>
        <dbReference type="ChEBI" id="CHEBI:78469"/>
        <dbReference type="ChEBI" id="CHEBI:78470"/>
    </reaction>
    <physiologicalReaction direction="left-to-right" evidence="58">
        <dbReference type="Rhea" id="RHEA:41873"/>
    </physiologicalReaction>
</comment>
<dbReference type="PANTHER" id="PTHR43775:SF7">
    <property type="entry name" value="FATTY ACID SYNTHASE"/>
    <property type="match status" value="1"/>
</dbReference>
<comment type="catalytic activity">
    <reaction evidence="63">
        <text>octanoyl-[ACP] + malonyl-[ACP] + H(+) = 3-oxodecanoyl-[ACP] + holo-[ACP] + CO2</text>
        <dbReference type="Rhea" id="RHEA:41852"/>
        <dbReference type="Rhea" id="RHEA-COMP:9623"/>
        <dbReference type="Rhea" id="RHEA-COMP:9636"/>
        <dbReference type="Rhea" id="RHEA-COMP:9637"/>
        <dbReference type="Rhea" id="RHEA-COMP:9685"/>
        <dbReference type="ChEBI" id="CHEBI:15378"/>
        <dbReference type="ChEBI" id="CHEBI:16526"/>
        <dbReference type="ChEBI" id="CHEBI:64479"/>
        <dbReference type="ChEBI" id="CHEBI:78449"/>
        <dbReference type="ChEBI" id="CHEBI:78463"/>
        <dbReference type="ChEBI" id="CHEBI:78464"/>
    </reaction>
    <physiologicalReaction direction="left-to-right" evidence="63">
        <dbReference type="Rhea" id="RHEA:41853"/>
    </physiologicalReaction>
</comment>
<evidence type="ECO:0000256" key="52">
    <source>
        <dbReference type="ARBA" id="ARBA00048691"/>
    </source>
</evidence>
<comment type="catalytic activity">
    <reaction evidence="43">
        <text>3-oxobutanoyl-[ACP] + NADPH + H(+) = (3R)-hydroxybutanoyl-[ACP] + NADP(+)</text>
        <dbReference type="Rhea" id="RHEA:41804"/>
        <dbReference type="Rhea" id="RHEA-COMP:9625"/>
        <dbReference type="Rhea" id="RHEA-COMP:9626"/>
        <dbReference type="ChEBI" id="CHEBI:15378"/>
        <dbReference type="ChEBI" id="CHEBI:57783"/>
        <dbReference type="ChEBI" id="CHEBI:58349"/>
        <dbReference type="ChEBI" id="CHEBI:78450"/>
        <dbReference type="ChEBI" id="CHEBI:78451"/>
    </reaction>
    <physiologicalReaction direction="left-to-right" evidence="43">
        <dbReference type="Rhea" id="RHEA:41805"/>
    </physiologicalReaction>
</comment>
<dbReference type="SMART" id="SM00827">
    <property type="entry name" value="PKS_AT"/>
    <property type="match status" value="1"/>
</dbReference>
<evidence type="ECO:0000256" key="6">
    <source>
        <dbReference type="ARBA" id="ARBA00013191"/>
    </source>
</evidence>
<keyword evidence="16" id="KW-0663">Pyridoxal phosphate</keyword>
<dbReference type="SUPFAM" id="SSF52151">
    <property type="entry name" value="FabD/lysophospholipase-like"/>
    <property type="match status" value="1"/>
</dbReference>
<dbReference type="InterPro" id="IPR014031">
    <property type="entry name" value="Ketoacyl_synth_C"/>
</dbReference>
<dbReference type="GO" id="GO:0006633">
    <property type="term" value="P:fatty acid biosynthetic process"/>
    <property type="evidence" value="ECO:0007669"/>
    <property type="project" value="UniProtKB-KW"/>
</dbReference>
<dbReference type="InterPro" id="IPR001031">
    <property type="entry name" value="Thioesterase"/>
</dbReference>
<dbReference type="InterPro" id="IPR042104">
    <property type="entry name" value="PKS_dehydratase_sf"/>
</dbReference>
<dbReference type="PROSITE" id="PS52004">
    <property type="entry name" value="KS3_2"/>
    <property type="match status" value="1"/>
</dbReference>
<feature type="region of interest" description="C-terminal hotdog fold" evidence="64">
    <location>
        <begin position="974"/>
        <end position="1138"/>
    </location>
</feature>
<dbReference type="Pfam" id="PF21149">
    <property type="entry name" value="FAS_pseudo-KR"/>
    <property type="match status" value="1"/>
</dbReference>
<evidence type="ECO:0000256" key="23">
    <source>
        <dbReference type="ARBA" id="ARBA00023332"/>
    </source>
</evidence>
<comment type="catalytic activity">
    <reaction evidence="61">
        <text>butanoyl-[ACP] + malonyl-[ACP] + H(+) = 3-oxohexanoyl-[ACP] + holo-[ACP] + CO2</text>
        <dbReference type="Rhea" id="RHEA:41820"/>
        <dbReference type="Rhea" id="RHEA-COMP:9623"/>
        <dbReference type="Rhea" id="RHEA-COMP:9628"/>
        <dbReference type="Rhea" id="RHEA-COMP:9629"/>
        <dbReference type="Rhea" id="RHEA-COMP:9685"/>
        <dbReference type="ChEBI" id="CHEBI:15378"/>
        <dbReference type="ChEBI" id="CHEBI:16526"/>
        <dbReference type="ChEBI" id="CHEBI:64479"/>
        <dbReference type="ChEBI" id="CHEBI:78449"/>
        <dbReference type="ChEBI" id="CHEBI:78454"/>
        <dbReference type="ChEBI" id="CHEBI:78456"/>
    </reaction>
    <physiologicalReaction direction="left-to-right" evidence="61">
        <dbReference type="Rhea" id="RHEA:41821"/>
    </physiologicalReaction>
</comment>
<evidence type="ECO:0000256" key="54">
    <source>
        <dbReference type="ARBA" id="ARBA00048935"/>
    </source>
</evidence>
<name>A0A9Q1BDV9_HOLLE</name>
<evidence type="ECO:0000256" key="30">
    <source>
        <dbReference type="ARBA" id="ARBA00023401"/>
    </source>
</evidence>
<dbReference type="EC" id="2.3.1.85" evidence="4"/>
<evidence type="ECO:0000256" key="55">
    <source>
        <dbReference type="ARBA" id="ARBA00049019"/>
    </source>
</evidence>
<evidence type="ECO:0000256" key="7">
    <source>
        <dbReference type="ARBA" id="ARBA00018769"/>
    </source>
</evidence>
<comment type="catalytic activity">
    <reaction evidence="37">
        <text>3-oxodecanoyl-[ACP] + NADPH + H(+) = (3R)-hydroxydecanoyl-[ACP] + NADP(+)</text>
        <dbReference type="Rhea" id="RHEA:41856"/>
        <dbReference type="Rhea" id="RHEA-COMP:9637"/>
        <dbReference type="Rhea" id="RHEA-COMP:9638"/>
        <dbReference type="ChEBI" id="CHEBI:15378"/>
        <dbReference type="ChEBI" id="CHEBI:57783"/>
        <dbReference type="ChEBI" id="CHEBI:58349"/>
        <dbReference type="ChEBI" id="CHEBI:78464"/>
        <dbReference type="ChEBI" id="CHEBI:78466"/>
    </reaction>
    <physiologicalReaction direction="left-to-right" evidence="37">
        <dbReference type="Rhea" id="RHEA:41857"/>
    </physiologicalReaction>
</comment>
<keyword evidence="11" id="KW-0808">Transferase</keyword>
<dbReference type="GO" id="GO:0019171">
    <property type="term" value="F:(3R)-hydroxyacyl-[acyl-carrier-protein] dehydratase activity"/>
    <property type="evidence" value="ECO:0007669"/>
    <property type="project" value="UniProtKB-EC"/>
</dbReference>
<comment type="catalytic activity">
    <reaction evidence="34">
        <text>3-oxooctadecanoyl-[ACP] + NADPH + H(+) = (3R)-hydroxyoctadecanoyl-[ACP] + NADP(+)</text>
        <dbReference type="Rhea" id="RHEA:41920"/>
        <dbReference type="Rhea" id="RHEA-COMP:9653"/>
        <dbReference type="Rhea" id="RHEA-COMP:9654"/>
        <dbReference type="ChEBI" id="CHEBI:15378"/>
        <dbReference type="ChEBI" id="CHEBI:57783"/>
        <dbReference type="ChEBI" id="CHEBI:58349"/>
        <dbReference type="ChEBI" id="CHEBI:78487"/>
        <dbReference type="ChEBI" id="CHEBI:78488"/>
    </reaction>
    <physiologicalReaction direction="left-to-right" evidence="34">
        <dbReference type="Rhea" id="RHEA:41921"/>
    </physiologicalReaction>
</comment>
<dbReference type="Pfam" id="PF00550">
    <property type="entry name" value="PP-binding"/>
    <property type="match status" value="1"/>
</dbReference>
<evidence type="ECO:0000256" key="58">
    <source>
        <dbReference type="ARBA" id="ARBA00049263"/>
    </source>
</evidence>
<evidence type="ECO:0000256" key="61">
    <source>
        <dbReference type="ARBA" id="ARBA00049449"/>
    </source>
</evidence>
<comment type="catalytic activity">
    <reaction evidence="59">
        <text>3-oxohexadecanoyl-[ACP] + NADPH + H(+) = (3R)-hydroxyhexadecanoyl-[ACP] + NADP(+)</text>
        <dbReference type="Rhea" id="RHEA:41904"/>
        <dbReference type="Rhea" id="RHEA-COMP:9649"/>
        <dbReference type="Rhea" id="RHEA-COMP:9650"/>
        <dbReference type="ChEBI" id="CHEBI:15378"/>
        <dbReference type="ChEBI" id="CHEBI:57783"/>
        <dbReference type="ChEBI" id="CHEBI:58349"/>
        <dbReference type="ChEBI" id="CHEBI:78478"/>
        <dbReference type="ChEBI" id="CHEBI:78480"/>
    </reaction>
    <physiologicalReaction direction="left-to-right" evidence="59">
        <dbReference type="Rhea" id="RHEA:41905"/>
    </physiologicalReaction>
</comment>
<dbReference type="Proteomes" id="UP001152320">
    <property type="component" value="Chromosome 21"/>
</dbReference>
<feature type="active site" description="Proton donor; for dehydratase activity" evidence="64">
    <location>
        <position position="1037"/>
    </location>
</feature>
<dbReference type="InterPro" id="IPR020841">
    <property type="entry name" value="PKS_Beta-ketoAc_synthase_dom"/>
</dbReference>
<dbReference type="SMART" id="SM00826">
    <property type="entry name" value="PKS_DH"/>
    <property type="match status" value="1"/>
</dbReference>
<keyword evidence="21" id="KW-0275">Fatty acid biosynthesis</keyword>
<evidence type="ECO:0000256" key="1">
    <source>
        <dbReference type="ARBA" id="ARBA00005189"/>
    </source>
</evidence>
<dbReference type="InterPro" id="IPR016035">
    <property type="entry name" value="Acyl_Trfase/lysoPLipase"/>
</dbReference>
<dbReference type="InterPro" id="IPR000477">
    <property type="entry name" value="RT_dom"/>
</dbReference>
<feature type="domain" description="Reverse transcriptase" evidence="66">
    <location>
        <begin position="2461"/>
        <end position="2749"/>
    </location>
</feature>
<evidence type="ECO:0000256" key="38">
    <source>
        <dbReference type="ARBA" id="ARBA00047451"/>
    </source>
</evidence>
<dbReference type="Gene3D" id="3.40.366.10">
    <property type="entry name" value="Malonyl-Coenzyme A Acyl Carrier Protein, domain 2"/>
    <property type="match status" value="1"/>
</dbReference>
<dbReference type="Pfam" id="PF08659">
    <property type="entry name" value="KR"/>
    <property type="match status" value="1"/>
</dbReference>
<evidence type="ECO:0000256" key="64">
    <source>
        <dbReference type="PROSITE-ProRule" id="PRU01363"/>
    </source>
</evidence>
<comment type="catalytic activity">
    <reaction evidence="53">
        <text>hexadecanoyl-[ACP] + H2O = hexadecanoate + holo-[ACP] + H(+)</text>
        <dbReference type="Rhea" id="RHEA:41932"/>
        <dbReference type="Rhea" id="RHEA-COMP:9652"/>
        <dbReference type="Rhea" id="RHEA-COMP:9685"/>
        <dbReference type="ChEBI" id="CHEBI:7896"/>
        <dbReference type="ChEBI" id="CHEBI:15377"/>
        <dbReference type="ChEBI" id="CHEBI:15378"/>
        <dbReference type="ChEBI" id="CHEBI:64479"/>
        <dbReference type="ChEBI" id="CHEBI:78483"/>
        <dbReference type="EC" id="3.1.2.14"/>
    </reaction>
    <physiologicalReaction direction="left-to-right" evidence="53">
        <dbReference type="Rhea" id="RHEA:41933"/>
    </physiologicalReaction>
</comment>
<evidence type="ECO:0000256" key="65">
    <source>
        <dbReference type="SAM" id="MobiDB-lite"/>
    </source>
</evidence>
<keyword evidence="10" id="KW-0597">Phosphoprotein</keyword>
<feature type="domain" description="PKS/mFAS DH" evidence="68">
    <location>
        <begin position="843"/>
        <end position="1138"/>
    </location>
</feature>
<dbReference type="EC" id="1.3.1.39" evidence="2"/>
<dbReference type="InterPro" id="IPR016039">
    <property type="entry name" value="Thiolase-like"/>
</dbReference>
<organism evidence="69 70">
    <name type="scientific">Holothuria leucospilota</name>
    <name type="common">Black long sea cucumber</name>
    <name type="synonym">Mertensiothuria leucospilota</name>
    <dbReference type="NCBI Taxonomy" id="206669"/>
    <lineage>
        <taxon>Eukaryota</taxon>
        <taxon>Metazoa</taxon>
        <taxon>Echinodermata</taxon>
        <taxon>Eleutherozoa</taxon>
        <taxon>Echinozoa</taxon>
        <taxon>Holothuroidea</taxon>
        <taxon>Aspidochirotacea</taxon>
        <taxon>Aspidochirotida</taxon>
        <taxon>Holothuriidae</taxon>
        <taxon>Holothuria</taxon>
    </lineage>
</organism>
<evidence type="ECO:0000256" key="29">
    <source>
        <dbReference type="ARBA" id="ARBA00023399"/>
    </source>
</evidence>
<dbReference type="InterPro" id="IPR016036">
    <property type="entry name" value="Malonyl_transacylase_ACP-bd"/>
</dbReference>
<comment type="catalytic activity">
    <reaction evidence="30">
        <text>(3R)-hydroxyhexadecanoyl-[ACP] = (2E)-hexadecenoyl-[ACP] + H2O</text>
        <dbReference type="Rhea" id="RHEA:41908"/>
        <dbReference type="Rhea" id="RHEA-COMP:9650"/>
        <dbReference type="Rhea" id="RHEA-COMP:9651"/>
        <dbReference type="ChEBI" id="CHEBI:15377"/>
        <dbReference type="ChEBI" id="CHEBI:78480"/>
        <dbReference type="ChEBI" id="CHEBI:78481"/>
    </reaction>
    <physiologicalReaction direction="left-to-right" evidence="30">
        <dbReference type="Rhea" id="RHEA:41909"/>
    </physiologicalReaction>
</comment>
<accession>A0A9Q1BDV9</accession>
<evidence type="ECO:0000256" key="51">
    <source>
        <dbReference type="ARBA" id="ARBA00048650"/>
    </source>
</evidence>
<comment type="catalytic activity">
    <reaction evidence="41">
        <text>(2E)-hexadecenoyl-[ACP] + NADPH + H(+) = hexadecanoyl-[ACP] + NADP(+)</text>
        <dbReference type="Rhea" id="RHEA:41912"/>
        <dbReference type="Rhea" id="RHEA-COMP:9651"/>
        <dbReference type="Rhea" id="RHEA-COMP:9652"/>
        <dbReference type="ChEBI" id="CHEBI:15378"/>
        <dbReference type="ChEBI" id="CHEBI:57783"/>
        <dbReference type="ChEBI" id="CHEBI:58349"/>
        <dbReference type="ChEBI" id="CHEBI:78481"/>
        <dbReference type="ChEBI" id="CHEBI:78483"/>
    </reaction>
    <physiologicalReaction direction="left-to-right" evidence="41">
        <dbReference type="Rhea" id="RHEA:41913"/>
    </physiologicalReaction>
</comment>
<evidence type="ECO:0000256" key="57">
    <source>
        <dbReference type="ARBA" id="ARBA00049171"/>
    </source>
</evidence>
<dbReference type="Gene3D" id="3.30.70.3290">
    <property type="match status" value="1"/>
</dbReference>
<comment type="catalytic activity">
    <reaction evidence="42">
        <text>(2E)-hexenoyl-[ACP] + NADPH + H(+) = hexanoyl-[ACP] + NADP(+)</text>
        <dbReference type="Rhea" id="RHEA:41832"/>
        <dbReference type="Rhea" id="RHEA-COMP:9631"/>
        <dbReference type="Rhea" id="RHEA-COMP:9632"/>
        <dbReference type="ChEBI" id="CHEBI:15378"/>
        <dbReference type="ChEBI" id="CHEBI:57783"/>
        <dbReference type="ChEBI" id="CHEBI:58349"/>
        <dbReference type="ChEBI" id="CHEBI:78458"/>
        <dbReference type="ChEBI" id="CHEBI:78459"/>
    </reaction>
    <physiologicalReaction direction="left-to-right" evidence="42">
        <dbReference type="Rhea" id="RHEA:41833"/>
    </physiologicalReaction>
</comment>
<dbReference type="CDD" id="cd08954">
    <property type="entry name" value="KR_1_FAS_SDR_x"/>
    <property type="match status" value="1"/>
</dbReference>
<evidence type="ECO:0000256" key="27">
    <source>
        <dbReference type="ARBA" id="ARBA00023394"/>
    </source>
</evidence>
<evidence type="ECO:0000256" key="48">
    <source>
        <dbReference type="ARBA" id="ARBA00048420"/>
    </source>
</evidence>
<dbReference type="Pfam" id="PF00698">
    <property type="entry name" value="Acyl_transf_1"/>
    <property type="match status" value="1"/>
</dbReference>
<dbReference type="SUPFAM" id="SSF47336">
    <property type="entry name" value="ACP-like"/>
    <property type="match status" value="1"/>
</dbReference>
<dbReference type="InterPro" id="IPR036291">
    <property type="entry name" value="NAD(P)-bd_dom_sf"/>
</dbReference>
<evidence type="ECO:0000256" key="37">
    <source>
        <dbReference type="ARBA" id="ARBA00047440"/>
    </source>
</evidence>
<sequence>MSCRLPESDNVEEFWDKLIKKVNLVSNDKRRWDPEFFGLPKGSGKLKDISKFDAPFFGILPKQANKMDPQLRVLMEVSYEAIVDAGFNPQELKGSNTGVYIASSYAEAEIVFCGDVSSKDGYGLTGCLRTFFANRLSHFFDFKGPSYSLDAACGSGLVVLHNAIQDILNGQCDNAIVGGVTMTLKPQMTHNLNMLQVLAPDGKCKTFDKSGNGFARSEAVVALFISRETLSRRAYGHLVHSVTNHGGFIQQGISFPSFEAQADLFRRAYTKPGISVADVEFIETHGTGTDAGDPVETNAIYEVFCQKRTPDNPLLIGSVKSNMGHAECTAGLVSLVKVLMTMTHKLIPPNLHFNTPNPKIKGLQDGTLKVVTEPTKFNGGLIGVSSFGFGGTNAHVVVKPYSVPVQNSPCSIPRVVVSSGRTKEGVLESLTYMSTKAKNAAFHQLTIQVANTPLNGMPYRGYKIPSVLNNTAEVRKVDNVFGRPIWYIFTGMGGDWPGMGKDLMVVPSFQKMIVKCHDVLAATDPEINLLDLIMNGTKEKLDTTMAKFVTNVSIQIALVNCLKDLGIHPDGIIGHSMGETACAYADGLLTEERTMLAAYWRGRCVLDANPPPGRMASVGLRWDEVKSRLPPGVVAACHNAENNATISGDATVVDCFLSKIAAEGVFARQVNTDNVAYHSPHMVPIVPLLQKALKKIVPQKVLRSKTWLSTSYPEELWDTEEAKWLDSSYLVNNLVSPVLFHEAVCKIPSDAIVIEIAPHGLMEVLLKRSIHQDCDYISLMHRKEPDNLRYFLSIIGKLFSLGVCLDLTGLYPPIEYPFGTGTPPLSPGIKWDHSTKWAVPSWEDFMKGGSGDRSITTYEIDITEDGSDSFLKDHNVDGRVLYPATGYIVLAWRAVAYMMTTVPEKLAIDFSEINIHRATILPEKGSVKLTVRILAAMKLFEISENDELTVSGKYDLPEAPFVPSDLHPLEDSEEVNWEQHDIYKELCLLGYRFGPNFQNIKRAQLDGNLTDNFKTLNIIHLRLSLLFSFTEVPVVVDGVMKTCHAGGVEIVGLHTTMAPNRREKQNPTLEYVRFIPYGVTDIEIPKNISDYGTMCMGYLPLMVKNLASFNCNESLKKLQVTINSKDIVYEVKPYLNDECCSYIKVFHQIGKLQGSHDLVKEVWNIIDTNAVQLSRDKLLSFLPCNEMFRCLLDIVWENSTTRTVKVAELGARCGGLFNHIVPFMTSRPLLQMNYIATDRHLGEFYTAFKDQLQALNVKPAQYDINNDEVNTINNANLLVVRGLAQQSTSLLSALRKIHSLLIEGGFLIINEVTSNFEAYVGLDQIIHQLSREDSSQRKLGLYFTSEQWEEKIEFTGFEVIQQLHDGFSSTVFLCRKTRHSFNDVFIHALGKDFSWVNNIKAEMNKVQNCKDDTGGNIWLISNEAYHSGIVGMVNCLRQEDGGNKIRCIVNLDGSSESPDVHLDPSLMAELARKDLVMNIFKDDNWGSYRHLSFQKEHLAHQESLIGIEFSGRDLEGKRLMGIVSSEGLATNVSAESHLIFDVPDSWSLEDAATVPLVYSTAYYALVVRGRLKYGESVLIHSGSGGVGQAAIAIALSYGCQVYTTVGTDKKRHFLMKQFPKLNENSFANSRDTSFEGHVMKQTRGVGVNVVLNSLSGEKLDASLRCLSIDEPCLFPRIMNILATESRFVIELYLPAYYQKLCLSGASIFLKNTSFVGIHVDRILDKGNTEWLQVVDLMKDGLRSGVVQPIARVVFGKDEVEKAFRYMAKGKHIGKVVIKIRSEKATTMSSLQSTLVLSRNSPDPSKVSIIVGGLGGFGLELADWLVTRGCKKLVLTSRSGVTTGYQARCVNRWGSLGVAVRISVADASNINECDRLLRESQNMGLIGGIFNLALVLKDGFLESLTQEDFKVVCRPKIDVALYLDQETRKMCGPELVWFVMFSSVVCGRGNTAQSNYGFANSAMERLCEERTKDNLPGLAIQWGVIGDVGIVADSTGGDKKEIAGCVAQTIHSCLSTLDLFLSQPYPVLSSFIKAHRDQNISEKVPKIDIEMFVAKFFGIEDVRSISQDITLAELGLDSLMGVEVKQTLERDFSTVLSIKQIRSLTLKNILNDFGSESSSNNLTDAPSVMAPRLFASPILSWRDTESLVQLHVGKKQNAPVFLIHPIEGTIDVFRPLVSKLQDYPLYALKFTKEVPHDSMANMVTYYLSKMRSVQPDDPYNIAGYSFGGLVALEIAILLQNEHRNKISQSRLMIIDSGPEFFTSYFRRVIEDQLEEADIQAVGLREAIDVHILTYFVQLFKQCTFHEWVCVDPVGLCEDFAQFHRRIKLKEYFKESADDEHEDDNSNSKEAKKSNNRPQWTPPDGRNHHIDLFEHTAKSHIDVFIHDNEKEPMKHNLTFQERKAIQRLKRNDNIVIKRADKGGAVTILNTTDYIAEAESQLRNRDFYYPLDDDCTDEFAKELKSLADNLRSTELQQQVSALIPENPSPGKFYTLPKLHKLPKLIGQQHPGLIGDISKASPADIVNLSKTNGIFPPGRPIISGIGTLTEPLSGFIDSVLNPLVSKIPSYVQDATHFLRILNEIPTLTPNSFLVTMDVSSLYSNIPHADGVQACREFLTQHNHPDEFVSDVCDLIEFILSHNNFTFNDKHFLQVKGTAMGTRMAPSYANIFMACFEDKLMNASTIRPAHYYRYIDDIFFIWPHSEKEFLAFYKRANELHDSISFTMERSYEAIPVPFLDVLVKIKDSTISTSLYTKPTDIHKYLDFNSCHPLSLKRSIVCSQGIRIKRICSDNDDFQHQLAVFVSHLLSSGYPLKLINKEIRKLSNSRRSELLEYKTKNPSSRIPMVFDYHPKVEILSRILRNDFKILQDDESLCNLFS</sequence>
<dbReference type="InterPro" id="IPR049391">
    <property type="entry name" value="FAS_pseudo-KR"/>
</dbReference>
<keyword evidence="22" id="KW-0511">Multifunctional enzyme</keyword>
<dbReference type="EC" id="1.1.1.100" evidence="5"/>
<comment type="catalytic activity">
    <reaction evidence="38">
        <text>tetradecanoyl-[ACP] + malonyl-[ACP] + H(+) = 3-oxohexadecanoyl-[ACP] + holo-[ACP] + CO2</text>
        <dbReference type="Rhea" id="RHEA:41900"/>
        <dbReference type="Rhea" id="RHEA-COMP:9623"/>
        <dbReference type="Rhea" id="RHEA-COMP:9648"/>
        <dbReference type="Rhea" id="RHEA-COMP:9649"/>
        <dbReference type="Rhea" id="RHEA-COMP:9685"/>
        <dbReference type="ChEBI" id="CHEBI:15378"/>
        <dbReference type="ChEBI" id="CHEBI:16526"/>
        <dbReference type="ChEBI" id="CHEBI:64479"/>
        <dbReference type="ChEBI" id="CHEBI:78449"/>
        <dbReference type="ChEBI" id="CHEBI:78477"/>
        <dbReference type="ChEBI" id="CHEBI:78478"/>
    </reaction>
    <physiologicalReaction direction="left-to-right" evidence="38">
        <dbReference type="Rhea" id="RHEA:41901"/>
    </physiologicalReaction>
</comment>
<dbReference type="InterPro" id="IPR032821">
    <property type="entry name" value="PKS_assoc"/>
</dbReference>
<feature type="compositionally biased region" description="Basic and acidic residues" evidence="65">
    <location>
        <begin position="2342"/>
        <end position="2351"/>
    </location>
</feature>
<evidence type="ECO:0000256" key="40">
    <source>
        <dbReference type="ARBA" id="ARBA00047578"/>
    </source>
</evidence>
<comment type="pathway">
    <text evidence="1">Lipid metabolism.</text>
</comment>
<dbReference type="Pfam" id="PF26215">
    <property type="entry name" value="HTH_animal"/>
    <property type="match status" value="1"/>
</dbReference>
<keyword evidence="19" id="KW-0520">NAD</keyword>
<comment type="catalytic activity">
    <reaction evidence="50">
        <text>3-oxohexanoyl-[ACP] + NADPH + H(+) = (3R)-hydroxyhexanoyl-[ACP] + NADP(+)</text>
        <dbReference type="Rhea" id="RHEA:41824"/>
        <dbReference type="Rhea" id="RHEA-COMP:9629"/>
        <dbReference type="Rhea" id="RHEA-COMP:9630"/>
        <dbReference type="ChEBI" id="CHEBI:15378"/>
        <dbReference type="ChEBI" id="CHEBI:57783"/>
        <dbReference type="ChEBI" id="CHEBI:58349"/>
        <dbReference type="ChEBI" id="CHEBI:78456"/>
        <dbReference type="ChEBI" id="CHEBI:78457"/>
    </reaction>
    <physiologicalReaction direction="left-to-right" evidence="50">
        <dbReference type="Rhea" id="RHEA:41825"/>
    </physiologicalReaction>
</comment>
<evidence type="ECO:0000256" key="45">
    <source>
        <dbReference type="ARBA" id="ARBA00048051"/>
    </source>
</evidence>
<evidence type="ECO:0000256" key="25">
    <source>
        <dbReference type="ARBA" id="ARBA00023373"/>
    </source>
</evidence>
<evidence type="ECO:0000256" key="42">
    <source>
        <dbReference type="ARBA" id="ARBA00047897"/>
    </source>
</evidence>
<dbReference type="SUPFAM" id="SSF53474">
    <property type="entry name" value="alpha/beta-Hydrolases"/>
    <property type="match status" value="1"/>
</dbReference>
<evidence type="ECO:0000256" key="53">
    <source>
        <dbReference type="ARBA" id="ARBA00048704"/>
    </source>
</evidence>
<keyword evidence="20" id="KW-0443">Lipid metabolism</keyword>
<keyword evidence="18" id="KW-0560">Oxidoreductase</keyword>
<dbReference type="Pfam" id="PF16197">
    <property type="entry name" value="KAsynt_C_assoc"/>
    <property type="match status" value="1"/>
</dbReference>
<evidence type="ECO:0000256" key="44">
    <source>
        <dbReference type="ARBA" id="ARBA00047961"/>
    </source>
</evidence>
<dbReference type="SUPFAM" id="SSF55048">
    <property type="entry name" value="Probable ACP-binding domain of malonyl-CoA ACP transacylase"/>
    <property type="match status" value="1"/>
</dbReference>